<reference evidence="4 5" key="1">
    <citation type="submission" date="2016-12" db="EMBL/GenBank/DDBJ databases">
        <title>Thioflexothrix psekupsii D3 genome sequencing and assembly.</title>
        <authorList>
            <person name="Fomenkov A."/>
            <person name="Vincze T."/>
            <person name="Grabovich M."/>
            <person name="Anton B.P."/>
            <person name="Dubinina G."/>
            <person name="Orlova M."/>
            <person name="Belousova E."/>
            <person name="Roberts R.J."/>
        </authorList>
    </citation>
    <scope>NUCLEOTIDE SEQUENCE [LARGE SCALE GENOMIC DNA]</scope>
    <source>
        <strain evidence="4">D3</strain>
    </source>
</reference>
<dbReference type="InterPro" id="IPR050166">
    <property type="entry name" value="ABC_transporter_ATP-bind"/>
</dbReference>
<dbReference type="Gene3D" id="3.40.50.300">
    <property type="entry name" value="P-loop containing nucleotide triphosphate hydrolases"/>
    <property type="match status" value="1"/>
</dbReference>
<dbReference type="PANTHER" id="PTHR42788">
    <property type="entry name" value="TAURINE IMPORT ATP-BINDING PROTEIN-RELATED"/>
    <property type="match status" value="1"/>
</dbReference>
<accession>A0A251X5D7</accession>
<comment type="similarity">
    <text evidence="1">Belongs to the ABC transporter superfamily.</text>
</comment>
<sequence length="106" mass="11709">MTETFPLSTRRLNKTYYSDSGETVVALEEINLNIETGEFVVIVGPSGCGKSTLLNILAGLEPATNGEVLAYHQPITQPNIERSMVFQNYALFPWLSVRGNVEFGLE</sequence>
<dbReference type="AlphaFoldDB" id="A0A251X5D7"/>
<dbReference type="RefSeq" id="WP_245391602.1">
    <property type="nucleotide sequence ID" value="NZ_MSLT01000020.1"/>
</dbReference>
<dbReference type="EMBL" id="MSLT01000020">
    <property type="protein sequence ID" value="OUD12825.1"/>
    <property type="molecule type" value="Genomic_DNA"/>
</dbReference>
<comment type="caution">
    <text evidence="4">The sequence shown here is derived from an EMBL/GenBank/DDBJ whole genome shotgun (WGS) entry which is preliminary data.</text>
</comment>
<dbReference type="InterPro" id="IPR003439">
    <property type="entry name" value="ABC_transporter-like_ATP-bd"/>
</dbReference>
<protein>
    <recommendedName>
        <fullName evidence="3">ABC transporter domain-containing protein</fullName>
    </recommendedName>
</protein>
<name>A0A251X5D7_9GAMM</name>
<keyword evidence="5" id="KW-1185">Reference proteome</keyword>
<evidence type="ECO:0000256" key="1">
    <source>
        <dbReference type="ARBA" id="ARBA00005417"/>
    </source>
</evidence>
<organism evidence="4 5">
    <name type="scientific">Thioflexithrix psekupsensis</name>
    <dbReference type="NCBI Taxonomy" id="1570016"/>
    <lineage>
        <taxon>Bacteria</taxon>
        <taxon>Pseudomonadati</taxon>
        <taxon>Pseudomonadota</taxon>
        <taxon>Gammaproteobacteria</taxon>
        <taxon>Thiotrichales</taxon>
        <taxon>Thioflexithrix</taxon>
    </lineage>
</organism>
<evidence type="ECO:0000256" key="2">
    <source>
        <dbReference type="ARBA" id="ARBA00022448"/>
    </source>
</evidence>
<dbReference type="GO" id="GO:0016887">
    <property type="term" value="F:ATP hydrolysis activity"/>
    <property type="evidence" value="ECO:0007669"/>
    <property type="project" value="InterPro"/>
</dbReference>
<proteinExistence type="inferred from homology"/>
<dbReference type="GO" id="GO:0005524">
    <property type="term" value="F:ATP binding"/>
    <property type="evidence" value="ECO:0007669"/>
    <property type="project" value="InterPro"/>
</dbReference>
<feature type="domain" description="ABC transporter" evidence="3">
    <location>
        <begin position="27"/>
        <end position="100"/>
    </location>
</feature>
<keyword evidence="2" id="KW-0813">Transport</keyword>
<evidence type="ECO:0000313" key="5">
    <source>
        <dbReference type="Proteomes" id="UP000194798"/>
    </source>
</evidence>
<evidence type="ECO:0000313" key="4">
    <source>
        <dbReference type="EMBL" id="OUD12825.1"/>
    </source>
</evidence>
<feature type="non-terminal residue" evidence="4">
    <location>
        <position position="106"/>
    </location>
</feature>
<dbReference type="SUPFAM" id="SSF52540">
    <property type="entry name" value="P-loop containing nucleoside triphosphate hydrolases"/>
    <property type="match status" value="1"/>
</dbReference>
<evidence type="ECO:0000259" key="3">
    <source>
        <dbReference type="Pfam" id="PF00005"/>
    </source>
</evidence>
<dbReference type="Pfam" id="PF00005">
    <property type="entry name" value="ABC_tran"/>
    <property type="match status" value="1"/>
</dbReference>
<gene>
    <name evidence="4" type="ORF">TPSD3_12490</name>
</gene>
<dbReference type="InterPro" id="IPR027417">
    <property type="entry name" value="P-loop_NTPase"/>
</dbReference>
<dbReference type="Proteomes" id="UP000194798">
    <property type="component" value="Unassembled WGS sequence"/>
</dbReference>
<dbReference type="PANTHER" id="PTHR42788:SF13">
    <property type="entry name" value="ALIPHATIC SULFONATES IMPORT ATP-BINDING PROTEIN SSUB"/>
    <property type="match status" value="1"/>
</dbReference>